<sequence>MVKTTSFLSDVPLFEIQARAAVPPPPAPTPPLPSAPPSPRLAQFESNQEPMHAEQLLGPRRVYIGRPADDAWKDPVTPSFPYEAVLAPSEEAAHSVSLATCTLVLCEGALYELDAAAARECVFSSRAQAAAVPIKESKRGWFSFFQSTPSKPPKERRGWQGWKHGAGNVLRIDLRLIEDAEVTVNEALAAKAADEAVALPSYGAACTPVGSVPSAASTPRPVASAQVEAPPAVAPSPLNPPELTPPPPAPPALTPPPPAPPALTPPPLAPPPLAPPPLAPPPLAPPPLAPPPLTPPPLTPPPLVPPPPAPPSPPSSPPESGQKASASSPGDASAVATLTLFILREKNVPGKATADEPCHLQCYSFSSEQECRLTHFAITDATRTWWTRRLETQYLPSPEVYQMHAFLKEVKKGVATPLLLALSNTKMYAIRRDGIEMADVSWNADIEAIHAIELRRIDERNATDRWGLKLQINRPVLPPLSGSMLSDVDFVLKRRPQMEELASCISQLYWEVTGKDLKQDSRRLG</sequence>
<dbReference type="AlphaFoldDB" id="A0AB34J4K0"/>
<proteinExistence type="predicted"/>
<feature type="compositionally biased region" description="Pro residues" evidence="1">
    <location>
        <begin position="22"/>
        <end position="39"/>
    </location>
</feature>
<keyword evidence="3" id="KW-1185">Reference proteome</keyword>
<name>A0AB34J4K0_PRYPA</name>
<reference evidence="2 3" key="1">
    <citation type="journal article" date="2024" name="Science">
        <title>Giant polyketide synthase enzymes in the biosynthesis of giant marine polyether toxins.</title>
        <authorList>
            <person name="Fallon T.R."/>
            <person name="Shende V.V."/>
            <person name="Wierzbicki I.H."/>
            <person name="Pendleton A.L."/>
            <person name="Watervoot N.F."/>
            <person name="Auber R.P."/>
            <person name="Gonzalez D.J."/>
            <person name="Wisecaver J.H."/>
            <person name="Moore B.S."/>
        </authorList>
    </citation>
    <scope>NUCLEOTIDE SEQUENCE [LARGE SCALE GENOMIC DNA]</scope>
    <source>
        <strain evidence="2 3">12B1</strain>
    </source>
</reference>
<comment type="caution">
    <text evidence="2">The sequence shown here is derived from an EMBL/GenBank/DDBJ whole genome shotgun (WGS) entry which is preliminary data.</text>
</comment>
<gene>
    <name evidence="2" type="ORF">AB1Y20_005581</name>
</gene>
<accession>A0AB34J4K0</accession>
<protein>
    <submittedName>
        <fullName evidence="2">Uncharacterized protein</fullName>
    </submittedName>
</protein>
<dbReference type="EMBL" id="JBGBPQ010000013">
    <property type="protein sequence ID" value="KAL1512319.1"/>
    <property type="molecule type" value="Genomic_DNA"/>
</dbReference>
<feature type="compositionally biased region" description="Pro residues" evidence="1">
    <location>
        <begin position="232"/>
        <end position="317"/>
    </location>
</feature>
<feature type="region of interest" description="Disordered" evidence="1">
    <location>
        <begin position="21"/>
        <end position="49"/>
    </location>
</feature>
<dbReference type="Proteomes" id="UP001515480">
    <property type="component" value="Unassembled WGS sequence"/>
</dbReference>
<organism evidence="2 3">
    <name type="scientific">Prymnesium parvum</name>
    <name type="common">Toxic golden alga</name>
    <dbReference type="NCBI Taxonomy" id="97485"/>
    <lineage>
        <taxon>Eukaryota</taxon>
        <taxon>Haptista</taxon>
        <taxon>Haptophyta</taxon>
        <taxon>Prymnesiophyceae</taxon>
        <taxon>Prymnesiales</taxon>
        <taxon>Prymnesiaceae</taxon>
        <taxon>Prymnesium</taxon>
    </lineage>
</organism>
<evidence type="ECO:0000313" key="3">
    <source>
        <dbReference type="Proteomes" id="UP001515480"/>
    </source>
</evidence>
<evidence type="ECO:0000256" key="1">
    <source>
        <dbReference type="SAM" id="MobiDB-lite"/>
    </source>
</evidence>
<feature type="region of interest" description="Disordered" evidence="1">
    <location>
        <begin position="211"/>
        <end position="331"/>
    </location>
</feature>
<evidence type="ECO:0000313" key="2">
    <source>
        <dbReference type="EMBL" id="KAL1512319.1"/>
    </source>
</evidence>
<dbReference type="PRINTS" id="PR01217">
    <property type="entry name" value="PRICHEXTENSN"/>
</dbReference>